<dbReference type="PROSITE" id="PS00894">
    <property type="entry name" value="HTH_DEOR_1"/>
    <property type="match status" value="1"/>
</dbReference>
<dbReference type="HOGENOM" id="CLU_060699_1_4_9"/>
<feature type="domain" description="HTH deoR-type" evidence="4">
    <location>
        <begin position="3"/>
        <end position="58"/>
    </location>
</feature>
<dbReference type="GO" id="GO:0003700">
    <property type="term" value="F:DNA-binding transcription factor activity"/>
    <property type="evidence" value="ECO:0007669"/>
    <property type="project" value="InterPro"/>
</dbReference>
<dbReference type="KEGG" id="tae:TepiRe1_2778"/>
<dbReference type="InterPro" id="IPR014036">
    <property type="entry name" value="DeoR-like_C"/>
</dbReference>
<dbReference type="Gene3D" id="3.40.50.1360">
    <property type="match status" value="1"/>
</dbReference>
<dbReference type="InterPro" id="IPR036388">
    <property type="entry name" value="WH-like_DNA-bd_sf"/>
</dbReference>
<dbReference type="Gene3D" id="1.10.10.10">
    <property type="entry name" value="Winged helix-like DNA-binding domain superfamily/Winged helix DNA-binding domain"/>
    <property type="match status" value="1"/>
</dbReference>
<dbReference type="SUPFAM" id="SSF46785">
    <property type="entry name" value="Winged helix' DNA-binding domain"/>
    <property type="match status" value="1"/>
</dbReference>
<dbReference type="KEGG" id="tep:TepRe1_2577"/>
<accession>L0S3E0</accession>
<dbReference type="InterPro" id="IPR050313">
    <property type="entry name" value="Carb_Metab_HTH_regulators"/>
</dbReference>
<dbReference type="eggNOG" id="COG1349">
    <property type="taxonomic scope" value="Bacteria"/>
</dbReference>
<dbReference type="EMBL" id="HF563609">
    <property type="protein sequence ID" value="CCP27651.1"/>
    <property type="molecule type" value="Genomic_DNA"/>
</dbReference>
<dbReference type="PROSITE" id="PS51000">
    <property type="entry name" value="HTH_DEOR_2"/>
    <property type="match status" value="1"/>
</dbReference>
<evidence type="ECO:0000256" key="1">
    <source>
        <dbReference type="ARBA" id="ARBA00023015"/>
    </source>
</evidence>
<dbReference type="PRINTS" id="PR00037">
    <property type="entry name" value="HTHLACR"/>
</dbReference>
<dbReference type="RefSeq" id="WP_013779595.1">
    <property type="nucleotide sequence ID" value="NC_015519.1"/>
</dbReference>
<evidence type="ECO:0000256" key="2">
    <source>
        <dbReference type="ARBA" id="ARBA00023125"/>
    </source>
</evidence>
<evidence type="ECO:0000256" key="3">
    <source>
        <dbReference type="ARBA" id="ARBA00023163"/>
    </source>
</evidence>
<gene>
    <name evidence="5" type="ordered locus">TEPIRE1_2778</name>
</gene>
<keyword evidence="3" id="KW-0804">Transcription</keyword>
<dbReference type="Proteomes" id="UP000010802">
    <property type="component" value="Chromosome"/>
</dbReference>
<dbReference type="Pfam" id="PF08220">
    <property type="entry name" value="HTH_DeoR"/>
    <property type="match status" value="1"/>
</dbReference>
<keyword evidence="6" id="KW-1185">Reference proteome</keyword>
<keyword evidence="2" id="KW-0238">DNA-binding</keyword>
<dbReference type="OrthoDB" id="9797223at2"/>
<keyword evidence="1" id="KW-0805">Transcription regulation</keyword>
<dbReference type="InterPro" id="IPR037171">
    <property type="entry name" value="NagB/RpiA_transferase-like"/>
</dbReference>
<evidence type="ECO:0000313" key="6">
    <source>
        <dbReference type="Proteomes" id="UP000010802"/>
    </source>
</evidence>
<dbReference type="SMART" id="SM00420">
    <property type="entry name" value="HTH_DEOR"/>
    <property type="match status" value="1"/>
</dbReference>
<accession>F4LV29</accession>
<dbReference type="InterPro" id="IPR018356">
    <property type="entry name" value="Tscrpt_reg_HTH_DeoR_CS"/>
</dbReference>
<dbReference type="AlphaFoldDB" id="F4LV29"/>
<dbReference type="STRING" id="1209989.TepRe1_2577"/>
<dbReference type="PATRIC" id="fig|1209989.3.peg.3177"/>
<dbReference type="SUPFAM" id="SSF100950">
    <property type="entry name" value="NagB/RpiA/CoA transferase-like"/>
    <property type="match status" value="1"/>
</dbReference>
<dbReference type="GO" id="GO:0003677">
    <property type="term" value="F:DNA binding"/>
    <property type="evidence" value="ECO:0007669"/>
    <property type="project" value="UniProtKB-KW"/>
</dbReference>
<dbReference type="SMART" id="SM01134">
    <property type="entry name" value="DeoRC"/>
    <property type="match status" value="1"/>
</dbReference>
<dbReference type="PANTHER" id="PTHR30363">
    <property type="entry name" value="HTH-TYPE TRANSCRIPTIONAL REGULATOR SRLR-RELATED"/>
    <property type="match status" value="1"/>
</dbReference>
<reference evidence="6" key="1">
    <citation type="journal article" date="2013" name="Genome Announc.">
        <title>First genome sequence of a syntrophic acetate-oxidizing bacterium, Tepidanaerobacter acetatoxydans strain Re1.</title>
        <authorList>
            <person name="Manzoor S."/>
            <person name="Bongcam-Rudloff E."/>
            <person name="Schnurer A."/>
            <person name="Muller B."/>
        </authorList>
    </citation>
    <scope>NUCLEOTIDE SEQUENCE [LARGE SCALE GENOMIC DNA]</scope>
    <source>
        <strain evidence="6">Re1</strain>
    </source>
</reference>
<organism evidence="5 6">
    <name type="scientific">Tepidanaerobacter acetatoxydans (strain DSM 21804 / JCM 16047 / Re1)</name>
    <dbReference type="NCBI Taxonomy" id="1209989"/>
    <lineage>
        <taxon>Bacteria</taxon>
        <taxon>Bacillati</taxon>
        <taxon>Bacillota</taxon>
        <taxon>Clostridia</taxon>
        <taxon>Thermosediminibacterales</taxon>
        <taxon>Tepidanaerobacteraceae</taxon>
        <taxon>Tepidanaerobacter</taxon>
    </lineage>
</organism>
<evidence type="ECO:0000313" key="5">
    <source>
        <dbReference type="EMBL" id="CCP27651.1"/>
    </source>
</evidence>
<dbReference type="PANTHER" id="PTHR30363:SF44">
    <property type="entry name" value="AGA OPERON TRANSCRIPTIONAL REPRESSOR-RELATED"/>
    <property type="match status" value="1"/>
</dbReference>
<proteinExistence type="predicted"/>
<dbReference type="InterPro" id="IPR036390">
    <property type="entry name" value="WH_DNA-bd_sf"/>
</dbReference>
<protein>
    <submittedName>
        <fullName evidence="5">Transcriptional regulator, DeoR family</fullName>
    </submittedName>
</protein>
<name>F4LV29_TEPAE</name>
<dbReference type="Pfam" id="PF00455">
    <property type="entry name" value="DeoRC"/>
    <property type="match status" value="1"/>
</dbReference>
<evidence type="ECO:0000259" key="4">
    <source>
        <dbReference type="PROSITE" id="PS51000"/>
    </source>
</evidence>
<sequence length="254" mass="28170">MFAEERQQKIFELLEKNSSIKVKELAEMFDVSESTIRRDLQDMEEKQLLKRTHGGAVGMKKMIFEPTFKEKEDKSQKEKSIIAKTAASLIEDNDTIILDSGTTTLGIARCLEAKDLTVITNSIDVASELSERDDIELVITGGSLRKKTRAMVGHIAESTICNFRVDKAFIGANGISVKEGITTPNFIEAQTKRAMMEAADKVYIVADASKFNQVCFSVISSIREVTAVITSGDLDEEMIKEFEDAGGKIIIMND</sequence>
<dbReference type="InterPro" id="IPR001034">
    <property type="entry name" value="DeoR_HTH"/>
</dbReference>